<feature type="compositionally biased region" description="Basic residues" evidence="1">
    <location>
        <begin position="38"/>
        <end position="49"/>
    </location>
</feature>
<protein>
    <submittedName>
        <fullName evidence="2">Uncharacterized protein</fullName>
    </submittedName>
</protein>
<accession>A0A4U5MIK7</accession>
<reference evidence="2 3" key="1">
    <citation type="journal article" date="2015" name="Genome Biol.">
        <title>Comparative genomics of Steinernema reveals deeply conserved gene regulatory networks.</title>
        <authorList>
            <person name="Dillman A.R."/>
            <person name="Macchietto M."/>
            <person name="Porter C.F."/>
            <person name="Rogers A."/>
            <person name="Williams B."/>
            <person name="Antoshechkin I."/>
            <person name="Lee M.M."/>
            <person name="Goodwin Z."/>
            <person name="Lu X."/>
            <person name="Lewis E.E."/>
            <person name="Goodrich-Blair H."/>
            <person name="Stock S.P."/>
            <person name="Adams B.J."/>
            <person name="Sternberg P.W."/>
            <person name="Mortazavi A."/>
        </authorList>
    </citation>
    <scope>NUCLEOTIDE SEQUENCE [LARGE SCALE GENOMIC DNA]</scope>
    <source>
        <strain evidence="2 3">ALL</strain>
    </source>
</reference>
<proteinExistence type="predicted"/>
<dbReference type="AlphaFoldDB" id="A0A4U5MIK7"/>
<dbReference type="EMBL" id="AZBU02000008">
    <property type="protein sequence ID" value="TKR68703.1"/>
    <property type="molecule type" value="Genomic_DNA"/>
</dbReference>
<organism evidence="2 3">
    <name type="scientific">Steinernema carpocapsae</name>
    <name type="common">Entomopathogenic nematode</name>
    <dbReference type="NCBI Taxonomy" id="34508"/>
    <lineage>
        <taxon>Eukaryota</taxon>
        <taxon>Metazoa</taxon>
        <taxon>Ecdysozoa</taxon>
        <taxon>Nematoda</taxon>
        <taxon>Chromadorea</taxon>
        <taxon>Rhabditida</taxon>
        <taxon>Tylenchina</taxon>
        <taxon>Panagrolaimomorpha</taxon>
        <taxon>Strongyloidoidea</taxon>
        <taxon>Steinernematidae</taxon>
        <taxon>Steinernema</taxon>
    </lineage>
</organism>
<feature type="compositionally biased region" description="Polar residues" evidence="1">
    <location>
        <begin position="52"/>
        <end position="73"/>
    </location>
</feature>
<comment type="caution">
    <text evidence="2">The sequence shown here is derived from an EMBL/GenBank/DDBJ whole genome shotgun (WGS) entry which is preliminary data.</text>
</comment>
<reference evidence="2 3" key="2">
    <citation type="journal article" date="2019" name="G3 (Bethesda)">
        <title>Hybrid Assembly of the Genome of the Entomopathogenic Nematode Steinernema carpocapsae Identifies the X-Chromosome.</title>
        <authorList>
            <person name="Serra L."/>
            <person name="Macchietto M."/>
            <person name="Macias-Munoz A."/>
            <person name="McGill C.J."/>
            <person name="Rodriguez I.M."/>
            <person name="Rodriguez B."/>
            <person name="Murad R."/>
            <person name="Mortazavi A."/>
        </authorList>
    </citation>
    <scope>NUCLEOTIDE SEQUENCE [LARGE SCALE GENOMIC DNA]</scope>
    <source>
        <strain evidence="2 3">ALL</strain>
    </source>
</reference>
<feature type="region of interest" description="Disordered" evidence="1">
    <location>
        <begin position="1"/>
        <end position="80"/>
    </location>
</feature>
<name>A0A4U5MIK7_STECR</name>
<gene>
    <name evidence="2" type="ORF">L596_030947</name>
</gene>
<evidence type="ECO:0000256" key="1">
    <source>
        <dbReference type="SAM" id="MobiDB-lite"/>
    </source>
</evidence>
<sequence>MTPEKRSPRGKAKIPPPAQMRTRSRKALTKPQPQSRIVSHKRRRSRKALTKPQPQFDVSRSRQPQAANPSQDVVSHKRHL</sequence>
<evidence type="ECO:0000313" key="3">
    <source>
        <dbReference type="Proteomes" id="UP000298663"/>
    </source>
</evidence>
<evidence type="ECO:0000313" key="2">
    <source>
        <dbReference type="EMBL" id="TKR68703.1"/>
    </source>
</evidence>
<keyword evidence="3" id="KW-1185">Reference proteome</keyword>
<dbReference type="Proteomes" id="UP000298663">
    <property type="component" value="Unassembled WGS sequence"/>
</dbReference>